<name>A0AAD4ISC8_PERFH</name>
<dbReference type="Gene3D" id="2.40.330.10">
    <property type="entry name" value="DNA-binding pseudobarrel domain"/>
    <property type="match status" value="2"/>
</dbReference>
<reference evidence="8 9" key="1">
    <citation type="journal article" date="2021" name="Nat. Commun.">
        <title>Incipient diploidization of the medicinal plant Perilla within 10,000 years.</title>
        <authorList>
            <person name="Zhang Y."/>
            <person name="Shen Q."/>
            <person name="Leng L."/>
            <person name="Zhang D."/>
            <person name="Chen S."/>
            <person name="Shi Y."/>
            <person name="Ning Z."/>
            <person name="Chen S."/>
        </authorList>
    </citation>
    <scope>NUCLEOTIDE SEQUENCE [LARGE SCALE GENOMIC DNA]</scope>
    <source>
        <strain evidence="9">cv. PC099</strain>
    </source>
</reference>
<keyword evidence="4" id="KW-0238">DNA-binding</keyword>
<dbReference type="SMART" id="SM01019">
    <property type="entry name" value="B3"/>
    <property type="match status" value="2"/>
</dbReference>
<comment type="subcellular location">
    <subcellularLocation>
        <location evidence="1">Nucleus</location>
    </subcellularLocation>
</comment>
<evidence type="ECO:0000313" key="9">
    <source>
        <dbReference type="Proteomes" id="UP001190926"/>
    </source>
</evidence>
<dbReference type="EMBL" id="SDAM02003990">
    <property type="protein sequence ID" value="KAH6820399.1"/>
    <property type="molecule type" value="Genomic_DNA"/>
</dbReference>
<comment type="caution">
    <text evidence="8">The sequence shown here is derived from an EMBL/GenBank/DDBJ whole genome shotgun (WGS) entry which is preliminary data.</text>
</comment>
<feature type="domain" description="TF-B3" evidence="7">
    <location>
        <begin position="111"/>
        <end position="207"/>
    </location>
</feature>
<evidence type="ECO:0000256" key="2">
    <source>
        <dbReference type="ARBA" id="ARBA00022737"/>
    </source>
</evidence>
<dbReference type="GO" id="GO:0005634">
    <property type="term" value="C:nucleus"/>
    <property type="evidence" value="ECO:0007669"/>
    <property type="project" value="UniProtKB-SubCell"/>
</dbReference>
<evidence type="ECO:0000256" key="4">
    <source>
        <dbReference type="ARBA" id="ARBA00023125"/>
    </source>
</evidence>
<feature type="domain" description="TF-B3" evidence="7">
    <location>
        <begin position="1"/>
        <end position="84"/>
    </location>
</feature>
<dbReference type="PANTHER" id="PTHR31674:SF62">
    <property type="entry name" value="B3 DOMAIN-CONTAINING PROTEIN REM14-RELATED"/>
    <property type="match status" value="1"/>
</dbReference>
<accession>A0AAD4ISC8</accession>
<evidence type="ECO:0000313" key="8">
    <source>
        <dbReference type="EMBL" id="KAH6820399.1"/>
    </source>
</evidence>
<dbReference type="InterPro" id="IPR003340">
    <property type="entry name" value="B3_DNA-bd"/>
</dbReference>
<dbReference type="CDD" id="cd10017">
    <property type="entry name" value="B3_DNA"/>
    <property type="match status" value="2"/>
</dbReference>
<evidence type="ECO:0000256" key="5">
    <source>
        <dbReference type="ARBA" id="ARBA00023163"/>
    </source>
</evidence>
<protein>
    <recommendedName>
        <fullName evidence="7">TF-B3 domain-containing protein</fullName>
    </recommendedName>
</protein>
<dbReference type="Pfam" id="PF02362">
    <property type="entry name" value="B3"/>
    <property type="match status" value="2"/>
</dbReference>
<evidence type="ECO:0000256" key="6">
    <source>
        <dbReference type="ARBA" id="ARBA00023242"/>
    </source>
</evidence>
<sequence>MLLQSIPTAFADQHKKFLRQVSLELKTDKPGRSWDVKIKKMSEKWYIADGWSEFATDNQLLQINLLIFRIAGESALHVFIFRNSSCLEDPSAPPPTSADDDGGSISAKTLQFVRELKEYHYSDLRMDIPKPFALGSGIAPNSDVKLEDARGRLWPVTITDPNMRMFAITRGWIKFLRDNNFEVGTFLLFESVPNSGNVIKVLPVENEAGKKMVARAGKGGFIK</sequence>
<dbReference type="SUPFAM" id="SSF101936">
    <property type="entry name" value="DNA-binding pseudobarrel domain"/>
    <property type="match status" value="2"/>
</dbReference>
<dbReference type="InterPro" id="IPR015300">
    <property type="entry name" value="DNA-bd_pseudobarrel_sf"/>
</dbReference>
<dbReference type="InterPro" id="IPR039218">
    <property type="entry name" value="REM_fam"/>
</dbReference>
<proteinExistence type="predicted"/>
<evidence type="ECO:0000256" key="1">
    <source>
        <dbReference type="ARBA" id="ARBA00004123"/>
    </source>
</evidence>
<dbReference type="GO" id="GO:0003677">
    <property type="term" value="F:DNA binding"/>
    <property type="evidence" value="ECO:0007669"/>
    <property type="project" value="UniProtKB-KW"/>
</dbReference>
<dbReference type="Proteomes" id="UP001190926">
    <property type="component" value="Unassembled WGS sequence"/>
</dbReference>
<dbReference type="AlphaFoldDB" id="A0AAD4ISC8"/>
<dbReference type="PROSITE" id="PS50863">
    <property type="entry name" value="B3"/>
    <property type="match status" value="2"/>
</dbReference>
<evidence type="ECO:0000256" key="3">
    <source>
        <dbReference type="ARBA" id="ARBA00023015"/>
    </source>
</evidence>
<keyword evidence="3" id="KW-0805">Transcription regulation</keyword>
<keyword evidence="2" id="KW-0677">Repeat</keyword>
<evidence type="ECO:0000259" key="7">
    <source>
        <dbReference type="PROSITE" id="PS50863"/>
    </source>
</evidence>
<organism evidence="8 9">
    <name type="scientific">Perilla frutescens var. hirtella</name>
    <name type="common">Perilla citriodora</name>
    <name type="synonym">Perilla setoyensis</name>
    <dbReference type="NCBI Taxonomy" id="608512"/>
    <lineage>
        <taxon>Eukaryota</taxon>
        <taxon>Viridiplantae</taxon>
        <taxon>Streptophyta</taxon>
        <taxon>Embryophyta</taxon>
        <taxon>Tracheophyta</taxon>
        <taxon>Spermatophyta</taxon>
        <taxon>Magnoliopsida</taxon>
        <taxon>eudicotyledons</taxon>
        <taxon>Gunneridae</taxon>
        <taxon>Pentapetalae</taxon>
        <taxon>asterids</taxon>
        <taxon>lamiids</taxon>
        <taxon>Lamiales</taxon>
        <taxon>Lamiaceae</taxon>
        <taxon>Nepetoideae</taxon>
        <taxon>Elsholtzieae</taxon>
        <taxon>Perilla</taxon>
    </lineage>
</organism>
<keyword evidence="6" id="KW-0539">Nucleus</keyword>
<dbReference type="PANTHER" id="PTHR31674">
    <property type="entry name" value="B3 DOMAIN-CONTAINING PROTEIN REM-LIKE 3-RELATED"/>
    <property type="match status" value="1"/>
</dbReference>
<keyword evidence="5" id="KW-0804">Transcription</keyword>
<gene>
    <name evidence="8" type="ORF">C2S53_020273</name>
</gene>
<keyword evidence="9" id="KW-1185">Reference proteome</keyword>